<feature type="transmembrane region" description="Helical" evidence="2">
    <location>
        <begin position="31"/>
        <end position="52"/>
    </location>
</feature>
<dbReference type="GO" id="GO:0009253">
    <property type="term" value="P:peptidoglycan catabolic process"/>
    <property type="evidence" value="ECO:0007669"/>
    <property type="project" value="TreeGrafter"/>
</dbReference>
<accession>A0A9X2KAY6</accession>
<dbReference type="GO" id="GO:0008933">
    <property type="term" value="F:peptidoglycan lytic transglycosylase activity"/>
    <property type="evidence" value="ECO:0007669"/>
    <property type="project" value="TreeGrafter"/>
</dbReference>
<dbReference type="Proteomes" id="UP001139722">
    <property type="component" value="Unassembled WGS sequence"/>
</dbReference>
<dbReference type="InterPro" id="IPR023346">
    <property type="entry name" value="Lysozyme-like_dom_sf"/>
</dbReference>
<dbReference type="InterPro" id="IPR043426">
    <property type="entry name" value="MltB-like"/>
</dbReference>
<keyword evidence="2" id="KW-1133">Transmembrane helix</keyword>
<evidence type="ECO:0000259" key="3">
    <source>
        <dbReference type="Pfam" id="PF13406"/>
    </source>
</evidence>
<dbReference type="Gene3D" id="1.10.530.10">
    <property type="match status" value="1"/>
</dbReference>
<evidence type="ECO:0000313" key="4">
    <source>
        <dbReference type="EMBL" id="MCP2369761.1"/>
    </source>
</evidence>
<sequence length="304" mass="31151">MFLDDDLDADEHGGPRPARQRVTGWRVLRLAAAYTGAVVGVVALVVGVVVAVNMMGTATNPGGFAAPAAGGPRAALPPTVELPEPVAGTGEAEVDAAAEPAPLEEPTELSGAAPGATPIEIIDEQWIATVAASTGIPERALTAYALAHVLSSVEEPDCGLDWATIAAIGRIESGHAGHGSTVLDENGSASPPIIGRALDGRDTAKIADTDGGRFDGDTTWDRAVGPMQFIPSTWAKWGADANGDGIADPNQIDDAALATARYLCASGPMTSVDGWRAAVFSYNHDNDYVDEVAKVALEYAESAG</sequence>
<protein>
    <submittedName>
        <fullName evidence="4">Membrane-bound lytic murein transglycosylase B</fullName>
    </submittedName>
</protein>
<dbReference type="PANTHER" id="PTHR30163:SF8">
    <property type="entry name" value="LYTIC MUREIN TRANSGLYCOSYLASE"/>
    <property type="match status" value="1"/>
</dbReference>
<evidence type="ECO:0000256" key="1">
    <source>
        <dbReference type="SAM" id="MobiDB-lite"/>
    </source>
</evidence>
<feature type="compositionally biased region" description="Low complexity" evidence="1">
    <location>
        <begin position="69"/>
        <end position="79"/>
    </location>
</feature>
<feature type="domain" description="Transglycosylase SLT" evidence="3">
    <location>
        <begin position="219"/>
        <end position="267"/>
    </location>
</feature>
<reference evidence="4" key="1">
    <citation type="submission" date="2022-06" db="EMBL/GenBank/DDBJ databases">
        <title>Sequencing the genomes of 1000 actinobacteria strains.</title>
        <authorList>
            <person name="Klenk H.-P."/>
        </authorList>
    </citation>
    <scope>NUCLEOTIDE SEQUENCE</scope>
    <source>
        <strain evidence="4">DSM 22016</strain>
    </source>
</reference>
<dbReference type="SUPFAM" id="SSF53955">
    <property type="entry name" value="Lysozyme-like"/>
    <property type="match status" value="1"/>
</dbReference>
<dbReference type="CDD" id="cd13399">
    <property type="entry name" value="Slt35-like"/>
    <property type="match status" value="1"/>
</dbReference>
<feature type="region of interest" description="Disordered" evidence="1">
    <location>
        <begin position="69"/>
        <end position="95"/>
    </location>
</feature>
<comment type="caution">
    <text evidence="4">The sequence shown here is derived from an EMBL/GenBank/DDBJ whole genome shotgun (WGS) entry which is preliminary data.</text>
</comment>
<proteinExistence type="predicted"/>
<organism evidence="4 5">
    <name type="scientific">Agromyces terreus</name>
    <dbReference type="NCBI Taxonomy" id="424795"/>
    <lineage>
        <taxon>Bacteria</taxon>
        <taxon>Bacillati</taxon>
        <taxon>Actinomycetota</taxon>
        <taxon>Actinomycetes</taxon>
        <taxon>Micrococcales</taxon>
        <taxon>Microbacteriaceae</taxon>
        <taxon>Agromyces</taxon>
    </lineage>
</organism>
<evidence type="ECO:0000256" key="2">
    <source>
        <dbReference type="SAM" id="Phobius"/>
    </source>
</evidence>
<gene>
    <name evidence="4" type="ORF">BJ978_000437</name>
</gene>
<dbReference type="EMBL" id="JAMZDY010000001">
    <property type="protein sequence ID" value="MCP2369761.1"/>
    <property type="molecule type" value="Genomic_DNA"/>
</dbReference>
<evidence type="ECO:0000313" key="5">
    <source>
        <dbReference type="Proteomes" id="UP001139722"/>
    </source>
</evidence>
<keyword evidence="5" id="KW-1185">Reference proteome</keyword>
<dbReference type="PANTHER" id="PTHR30163">
    <property type="entry name" value="MEMBRANE-BOUND LYTIC MUREIN TRANSGLYCOSYLASE B"/>
    <property type="match status" value="1"/>
</dbReference>
<dbReference type="RefSeq" id="WP_232057597.1">
    <property type="nucleotide sequence ID" value="NZ_JAMZDY010000001.1"/>
</dbReference>
<dbReference type="AlphaFoldDB" id="A0A9X2KAY6"/>
<dbReference type="Pfam" id="PF13406">
    <property type="entry name" value="SLT_2"/>
    <property type="match status" value="1"/>
</dbReference>
<keyword evidence="2" id="KW-0812">Transmembrane</keyword>
<keyword evidence="2" id="KW-0472">Membrane</keyword>
<name>A0A9X2KAY6_9MICO</name>
<dbReference type="InterPro" id="IPR031304">
    <property type="entry name" value="SLT_2"/>
</dbReference>